<reference evidence="8 9" key="1">
    <citation type="submission" date="2018-04" db="EMBL/GenBank/DDBJ databases">
        <title>Brenneria corticis sp.nov.</title>
        <authorList>
            <person name="Li Y."/>
        </authorList>
    </citation>
    <scope>NUCLEOTIDE SEQUENCE [LARGE SCALE GENOMIC DNA]</scope>
    <source>
        <strain evidence="8 9">LMG 27715</strain>
    </source>
</reference>
<comment type="subcellular location">
    <subcellularLocation>
        <location evidence="1">Cell membrane</location>
        <topology evidence="1">Multi-pass membrane protein</topology>
    </subcellularLocation>
</comment>
<keyword evidence="5 6" id="KW-0472">Membrane</keyword>
<feature type="transmembrane region" description="Helical" evidence="6">
    <location>
        <begin position="7"/>
        <end position="23"/>
    </location>
</feature>
<feature type="transmembrane region" description="Helical" evidence="6">
    <location>
        <begin position="29"/>
        <end position="47"/>
    </location>
</feature>
<dbReference type="AlphaFoldDB" id="A0A2U1TY23"/>
<dbReference type="RefSeq" id="WP_109053311.1">
    <property type="nucleotide sequence ID" value="NZ_QDKJ01000003.1"/>
</dbReference>
<evidence type="ECO:0000313" key="9">
    <source>
        <dbReference type="Proteomes" id="UP000245138"/>
    </source>
</evidence>
<dbReference type="Proteomes" id="UP000245138">
    <property type="component" value="Unassembled WGS sequence"/>
</dbReference>
<keyword evidence="4 6" id="KW-1133">Transmembrane helix</keyword>
<keyword evidence="9" id="KW-1185">Reference proteome</keyword>
<feature type="transmembrane region" description="Helical" evidence="6">
    <location>
        <begin position="134"/>
        <end position="153"/>
    </location>
</feature>
<evidence type="ECO:0000256" key="4">
    <source>
        <dbReference type="ARBA" id="ARBA00022989"/>
    </source>
</evidence>
<comment type="caution">
    <text evidence="8">The sequence shown here is derived from an EMBL/GenBank/DDBJ whole genome shotgun (WGS) entry which is preliminary data.</text>
</comment>
<dbReference type="CDD" id="cd16015">
    <property type="entry name" value="LTA_synthase"/>
    <property type="match status" value="1"/>
</dbReference>
<sequence length="548" mass="62363">MSRTRVLFCYFFIVIIASFIIVANNSKHIYPVIISVLSYIFIVSAVFTTSRRWLFSLVLSSSLFITLKLIDQIKIHYYKEKLLFPDFYLIFDSANAETLAHYWLAGVAMIALLLWLLLNAVLSWRCHPVTRKTPYRLAAVVLIPICLFGITNITDRCHRIWEETLPKGTGTLTNIIMSASDSYYQPPQYPGTSAYFLEKAQTVTLPATQSDIRPDIVVLLHESTVNPLIYQLPDQSVIPPLFTFQHDDHVSAQSLMRVHTFGGGTWLSEFSVLTGLNPDDFGSRKNAVFYTVIDHIAASLFQEMKANGYYTVVLTPFNKSAYHAGHAYQTLGVDRIIQPQELGYPGRLSENLWNIPTHDVLKYVKTLIGQKTDKPIFVYVLTMAEHGPYDDGHKDDFNLNEHISNPGTAGKFSHYVEKITASDAAIKEFSHYVAENERPMMFLYFGDHQPGIGFNQYRIKQNNPAYISQFTLRDNLTSGQHIKTGELTDISFIGGIILERARLNISPFYQANIQMRHLCSGMLDDCQDKTLLDSYKKYIYHDLKIAGE</sequence>
<dbReference type="SUPFAM" id="SSF53649">
    <property type="entry name" value="Alkaline phosphatase-like"/>
    <property type="match status" value="1"/>
</dbReference>
<evidence type="ECO:0000256" key="3">
    <source>
        <dbReference type="ARBA" id="ARBA00022692"/>
    </source>
</evidence>
<proteinExistence type="predicted"/>
<keyword evidence="2" id="KW-1003">Cell membrane</keyword>
<evidence type="ECO:0000256" key="5">
    <source>
        <dbReference type="ARBA" id="ARBA00023136"/>
    </source>
</evidence>
<protein>
    <submittedName>
        <fullName evidence="8">Phosphoethanolamine transferase</fullName>
    </submittedName>
</protein>
<keyword evidence="3 6" id="KW-0812">Transmembrane</keyword>
<evidence type="ECO:0000256" key="2">
    <source>
        <dbReference type="ARBA" id="ARBA00022475"/>
    </source>
</evidence>
<name>A0A2U1TY23_9GAMM</name>
<dbReference type="EMBL" id="QDKJ01000003">
    <property type="protein sequence ID" value="PWC14313.1"/>
    <property type="molecule type" value="Genomic_DNA"/>
</dbReference>
<dbReference type="GO" id="GO:0005886">
    <property type="term" value="C:plasma membrane"/>
    <property type="evidence" value="ECO:0007669"/>
    <property type="project" value="UniProtKB-SubCell"/>
</dbReference>
<feature type="domain" description="Sulfatase N-terminal" evidence="7">
    <location>
        <begin position="241"/>
        <end position="460"/>
    </location>
</feature>
<evidence type="ECO:0000313" key="8">
    <source>
        <dbReference type="EMBL" id="PWC14313.1"/>
    </source>
</evidence>
<dbReference type="InterPro" id="IPR050448">
    <property type="entry name" value="OpgB/LTA_synthase_biosynth"/>
</dbReference>
<dbReference type="Pfam" id="PF00884">
    <property type="entry name" value="Sulfatase"/>
    <property type="match status" value="1"/>
</dbReference>
<dbReference type="InterPro" id="IPR000917">
    <property type="entry name" value="Sulfatase_N"/>
</dbReference>
<keyword evidence="8" id="KW-0808">Transferase</keyword>
<organism evidence="8 9">
    <name type="scientific">Brenneria roseae subsp. americana</name>
    <dbReference type="NCBI Taxonomy" id="1508507"/>
    <lineage>
        <taxon>Bacteria</taxon>
        <taxon>Pseudomonadati</taxon>
        <taxon>Pseudomonadota</taxon>
        <taxon>Gammaproteobacteria</taxon>
        <taxon>Enterobacterales</taxon>
        <taxon>Pectobacteriaceae</taxon>
        <taxon>Brenneria</taxon>
    </lineage>
</organism>
<dbReference type="OrthoDB" id="5363296at2"/>
<dbReference type="PANTHER" id="PTHR47371">
    <property type="entry name" value="LIPOTEICHOIC ACID SYNTHASE"/>
    <property type="match status" value="1"/>
</dbReference>
<gene>
    <name evidence="8" type="ORF">B4923_05240</name>
</gene>
<evidence type="ECO:0000259" key="7">
    <source>
        <dbReference type="Pfam" id="PF00884"/>
    </source>
</evidence>
<evidence type="ECO:0000256" key="6">
    <source>
        <dbReference type="SAM" id="Phobius"/>
    </source>
</evidence>
<evidence type="ECO:0000256" key="1">
    <source>
        <dbReference type="ARBA" id="ARBA00004651"/>
    </source>
</evidence>
<feature type="transmembrane region" description="Helical" evidence="6">
    <location>
        <begin position="54"/>
        <end position="70"/>
    </location>
</feature>
<dbReference type="PANTHER" id="PTHR47371:SF3">
    <property type="entry name" value="PHOSPHOGLYCEROL TRANSFERASE I"/>
    <property type="match status" value="1"/>
</dbReference>
<accession>A0A2U1TY23</accession>
<feature type="transmembrane region" description="Helical" evidence="6">
    <location>
        <begin position="102"/>
        <end position="122"/>
    </location>
</feature>
<dbReference type="GO" id="GO:0016740">
    <property type="term" value="F:transferase activity"/>
    <property type="evidence" value="ECO:0007669"/>
    <property type="project" value="UniProtKB-KW"/>
</dbReference>
<dbReference type="Gene3D" id="3.40.720.10">
    <property type="entry name" value="Alkaline Phosphatase, subunit A"/>
    <property type="match status" value="1"/>
</dbReference>
<dbReference type="InterPro" id="IPR017850">
    <property type="entry name" value="Alkaline_phosphatase_core_sf"/>
</dbReference>